<dbReference type="OrthoDB" id="199574at2157"/>
<feature type="compositionally biased region" description="Basic and acidic residues" evidence="1">
    <location>
        <begin position="177"/>
        <end position="186"/>
    </location>
</feature>
<accession>M0B0H1</accession>
<dbReference type="Proteomes" id="UP000011591">
    <property type="component" value="Unassembled WGS sequence"/>
</dbReference>
<reference evidence="2 3" key="1">
    <citation type="journal article" date="2014" name="PLoS Genet.">
        <title>Phylogenetically driven sequencing of extremely halophilic archaea reveals strategies for static and dynamic osmo-response.</title>
        <authorList>
            <person name="Becker E.A."/>
            <person name="Seitzer P.M."/>
            <person name="Tritt A."/>
            <person name="Larsen D."/>
            <person name="Krusor M."/>
            <person name="Yao A.I."/>
            <person name="Wu D."/>
            <person name="Madern D."/>
            <person name="Eisen J.A."/>
            <person name="Darling A.E."/>
            <person name="Facciotti M.T."/>
        </authorList>
    </citation>
    <scope>NUCLEOTIDE SEQUENCE [LARGE SCALE GENOMIC DNA]</scope>
    <source>
        <strain evidence="2 3">DSM 13077</strain>
    </source>
</reference>
<evidence type="ECO:0000313" key="3">
    <source>
        <dbReference type="Proteomes" id="UP000011591"/>
    </source>
</evidence>
<keyword evidence="3" id="KW-1185">Reference proteome</keyword>
<protein>
    <submittedName>
        <fullName evidence="2">Uncharacterized protein</fullName>
    </submittedName>
</protein>
<proteinExistence type="predicted"/>
<gene>
    <name evidence="2" type="ORF">C480_12866</name>
</gene>
<feature type="compositionally biased region" description="Basic and acidic residues" evidence="1">
    <location>
        <begin position="50"/>
        <end position="59"/>
    </location>
</feature>
<dbReference type="RefSeq" id="WP_006666015.1">
    <property type="nucleotide sequence ID" value="NZ_AOIP01000031.1"/>
</dbReference>
<name>M0B0H1_9EURY</name>
<feature type="region of interest" description="Disordered" evidence="1">
    <location>
        <begin position="176"/>
        <end position="201"/>
    </location>
</feature>
<dbReference type="EMBL" id="AOIP01000031">
    <property type="protein sequence ID" value="ELZ04406.1"/>
    <property type="molecule type" value="Genomic_DNA"/>
</dbReference>
<feature type="compositionally biased region" description="Acidic residues" evidence="1">
    <location>
        <begin position="40"/>
        <end position="49"/>
    </location>
</feature>
<organism evidence="2 3">
    <name type="scientific">Natrialba aegyptia DSM 13077</name>
    <dbReference type="NCBI Taxonomy" id="1227491"/>
    <lineage>
        <taxon>Archaea</taxon>
        <taxon>Methanobacteriati</taxon>
        <taxon>Methanobacteriota</taxon>
        <taxon>Stenosarchaea group</taxon>
        <taxon>Halobacteria</taxon>
        <taxon>Halobacteriales</taxon>
        <taxon>Natrialbaceae</taxon>
        <taxon>Natrialba</taxon>
    </lineage>
</organism>
<feature type="region of interest" description="Disordered" evidence="1">
    <location>
        <begin position="40"/>
        <end position="86"/>
    </location>
</feature>
<dbReference type="AlphaFoldDB" id="M0B0H1"/>
<feature type="compositionally biased region" description="Acidic residues" evidence="1">
    <location>
        <begin position="66"/>
        <end position="80"/>
    </location>
</feature>
<evidence type="ECO:0000313" key="2">
    <source>
        <dbReference type="EMBL" id="ELZ04406.1"/>
    </source>
</evidence>
<sequence length="217" mass="24952">METTAKLEYGPLEVEIHAFDDENYQKEVLDLIQFIEDNQESLEELEGGDEDAKMERPKVEGTSLEEFTENGNEDDEEIEQESGPFSDISSKLRVPEIELERWFYIDSDRDEPPVIYLDEIGNIGERKTDRQRVASLALLYIWHECYEVDRVKSSALKDALELSDISSSGMGNMYQGDGDRYFDRRGRGPSATVGLTPPGRRQARKVLRRFVQDEESD</sequence>
<comment type="caution">
    <text evidence="2">The sequence shown here is derived from an EMBL/GenBank/DDBJ whole genome shotgun (WGS) entry which is preliminary data.</text>
</comment>
<evidence type="ECO:0000256" key="1">
    <source>
        <dbReference type="SAM" id="MobiDB-lite"/>
    </source>
</evidence>